<feature type="region of interest" description="Disordered" evidence="1">
    <location>
        <begin position="610"/>
        <end position="637"/>
    </location>
</feature>
<feature type="compositionally biased region" description="Acidic residues" evidence="1">
    <location>
        <begin position="81"/>
        <end position="109"/>
    </location>
</feature>
<proteinExistence type="predicted"/>
<dbReference type="OrthoDB" id="6432502at2759"/>
<dbReference type="Proteomes" id="UP000807504">
    <property type="component" value="Unassembled WGS sequence"/>
</dbReference>
<feature type="region of interest" description="Disordered" evidence="1">
    <location>
        <begin position="229"/>
        <end position="255"/>
    </location>
</feature>
<dbReference type="Pfam" id="PF16009">
    <property type="entry name" value="DUF4779"/>
    <property type="match status" value="1"/>
</dbReference>
<dbReference type="AlphaFoldDB" id="A0A8T0G445"/>
<feature type="compositionally biased region" description="Basic residues" evidence="1">
    <location>
        <begin position="299"/>
        <end position="309"/>
    </location>
</feature>
<accession>A0A8T0G445</accession>
<feature type="region of interest" description="Disordered" evidence="1">
    <location>
        <begin position="272"/>
        <end position="309"/>
    </location>
</feature>
<keyword evidence="2" id="KW-0732">Signal</keyword>
<dbReference type="EMBL" id="JABXBU010000001">
    <property type="protein sequence ID" value="KAF8797248.1"/>
    <property type="molecule type" value="Genomic_DNA"/>
</dbReference>
<feature type="compositionally biased region" description="Basic and acidic residues" evidence="1">
    <location>
        <begin position="110"/>
        <end position="128"/>
    </location>
</feature>
<reference evidence="3" key="1">
    <citation type="journal article" date="2020" name="bioRxiv">
        <title>Chromosome-level reference genome of the European wasp spider Argiope bruennichi: a resource for studies on range expansion and evolutionary adaptation.</title>
        <authorList>
            <person name="Sheffer M.M."/>
            <person name="Hoppe A."/>
            <person name="Krehenwinkel H."/>
            <person name="Uhl G."/>
            <person name="Kuss A.W."/>
            <person name="Jensen L."/>
            <person name="Jensen C."/>
            <person name="Gillespie R.G."/>
            <person name="Hoff K.J."/>
            <person name="Prost S."/>
        </authorList>
    </citation>
    <scope>NUCLEOTIDE SEQUENCE</scope>
</reference>
<evidence type="ECO:0000256" key="2">
    <source>
        <dbReference type="SAM" id="SignalP"/>
    </source>
</evidence>
<reference evidence="3" key="2">
    <citation type="submission" date="2020-06" db="EMBL/GenBank/DDBJ databases">
        <authorList>
            <person name="Sheffer M."/>
        </authorList>
    </citation>
    <scope>NUCLEOTIDE SEQUENCE</scope>
</reference>
<feature type="compositionally biased region" description="Basic residues" evidence="1">
    <location>
        <begin position="622"/>
        <end position="637"/>
    </location>
</feature>
<protein>
    <submittedName>
        <fullName evidence="3">Uncharacterized protein</fullName>
    </submittedName>
</protein>
<dbReference type="InterPro" id="IPR031959">
    <property type="entry name" value="DUF4779"/>
</dbReference>
<dbReference type="OMA" id="EAHESKP"/>
<organism evidence="3 4">
    <name type="scientific">Argiope bruennichi</name>
    <name type="common">Wasp spider</name>
    <name type="synonym">Aranea bruennichi</name>
    <dbReference type="NCBI Taxonomy" id="94029"/>
    <lineage>
        <taxon>Eukaryota</taxon>
        <taxon>Metazoa</taxon>
        <taxon>Ecdysozoa</taxon>
        <taxon>Arthropoda</taxon>
        <taxon>Chelicerata</taxon>
        <taxon>Arachnida</taxon>
        <taxon>Araneae</taxon>
        <taxon>Araneomorphae</taxon>
        <taxon>Entelegynae</taxon>
        <taxon>Araneoidea</taxon>
        <taxon>Araneidae</taxon>
        <taxon>Argiope</taxon>
    </lineage>
</organism>
<evidence type="ECO:0000256" key="1">
    <source>
        <dbReference type="SAM" id="MobiDB-lite"/>
    </source>
</evidence>
<evidence type="ECO:0000313" key="3">
    <source>
        <dbReference type="EMBL" id="KAF8797248.1"/>
    </source>
</evidence>
<feature type="region of interest" description="Disordered" evidence="1">
    <location>
        <begin position="148"/>
        <end position="168"/>
    </location>
</feature>
<feature type="signal peptide" evidence="2">
    <location>
        <begin position="1"/>
        <end position="22"/>
    </location>
</feature>
<gene>
    <name evidence="3" type="ORF">HNY73_001533</name>
</gene>
<feature type="compositionally biased region" description="Basic and acidic residues" evidence="1">
    <location>
        <begin position="245"/>
        <end position="255"/>
    </location>
</feature>
<sequence length="637" mass="73995">MFRGSLILQALFLLYCIGSGIAWSHKKHKNATQPGYKQELSTSAPAHISIENSPSFEEAHESKPKPRFAAAGHSSGGDQYILEEDEGHVVGEDDGEFIDEEGKEEEYGQEQERGYHNDDKKVDDETQKDFKQTGAYQDFSQGGAVFDKHHKDRQAENKENEDVKQHDAGEKFGAEALKEHKLGKHKEKSKGHKKYGFKNVYHKEEYGDHKTFHDEFLDNDHFHDYDDKHEHKQMQGGRFTKGYKRSGENKEHDVGDEKHAWGKAGHDGHAEGYYEKGGHLSGHHHGHKKQEGHYDANARHGKQSAHKLRKGEVPVVSSVYHQGDDKPQYYSQVHHAQDDPAHLHTEAIIPEHHYGGYHARHNGAQPAEVKPVKPVKEYADRELPPVPVLQYHERRSPGDARRLEVIGDKTYSARDLEQIQQPIKDIQPIREIVPPKETHRLQSYQYMQPENDQSFSKEDRISKYRQQYGLSEPRKSYLHQRTLPALQSSKPDLPIQHSHPIHRANQQVPRNHHSNENLPQYQTRNHGHRHFLISPNNQQDSRSNQHHQTDDQGHSKSYPWWEASNAARKHHQSRDFKPSPSYQHYGYVEVPEHEAPWRQRQHHLMEEYEPAASQQRPGYIRQPKKVQWKRVKNHRHS</sequence>
<comment type="caution">
    <text evidence="3">The sequence shown here is derived from an EMBL/GenBank/DDBJ whole genome shotgun (WGS) entry which is preliminary data.</text>
</comment>
<feature type="region of interest" description="Disordered" evidence="1">
    <location>
        <begin position="531"/>
        <end position="558"/>
    </location>
</feature>
<evidence type="ECO:0000313" key="4">
    <source>
        <dbReference type="Proteomes" id="UP000807504"/>
    </source>
</evidence>
<keyword evidence="4" id="KW-1185">Reference proteome</keyword>
<feature type="chain" id="PRO_5035922070" evidence="2">
    <location>
        <begin position="23"/>
        <end position="637"/>
    </location>
</feature>
<feature type="compositionally biased region" description="Basic and acidic residues" evidence="1">
    <location>
        <begin position="289"/>
        <end position="298"/>
    </location>
</feature>
<name>A0A8T0G445_ARGBR</name>
<feature type="region of interest" description="Disordered" evidence="1">
    <location>
        <begin position="53"/>
        <end position="128"/>
    </location>
</feature>